<dbReference type="InterPro" id="IPR001932">
    <property type="entry name" value="PPM-type_phosphatase-like_dom"/>
</dbReference>
<dbReference type="EMBL" id="MGEQ01000003">
    <property type="protein sequence ID" value="OGL86974.1"/>
    <property type="molecule type" value="Genomic_DNA"/>
</dbReference>
<dbReference type="PROSITE" id="PS51746">
    <property type="entry name" value="PPM_2"/>
    <property type="match status" value="1"/>
</dbReference>
<dbReference type="Proteomes" id="UP000176593">
    <property type="component" value="Unassembled WGS sequence"/>
</dbReference>
<dbReference type="Pfam" id="PF00481">
    <property type="entry name" value="PP2C"/>
    <property type="match status" value="1"/>
</dbReference>
<organism evidence="2 3">
    <name type="scientific">Candidatus Uhrbacteria bacterium RIFCSPLOWO2_02_FULL_48_18</name>
    <dbReference type="NCBI Taxonomy" id="1802408"/>
    <lineage>
        <taxon>Bacteria</taxon>
        <taxon>Candidatus Uhriibacteriota</taxon>
    </lineage>
</organism>
<sequence length="294" mass="33663">MRFGNKFEHRCFNDFAEEIMRFEYRIVTRTASRHRRSEDACEAMIDSLNRFVAVVADGHGPDLQTDRAQELSKQVASELVREVVERQDLGVFPEICGAVQTRVKVTFKKIPVGAVATCVVADERGITIAQVGDCVVLKFIPDESFRVERLTQDHVPDNPTEIPRLRPYYADGKFDSHIYEHGNFCVSRLHCKKTGATAAFTRSFGDPDFRPIVTHEPEVKFFEHVSEDELYAVCSDGGEDTARIAFRRLKNKRVPHDDQFMDTLERFATEELPDRPDDDITIIFFRVLRDSPTS</sequence>
<evidence type="ECO:0000259" key="1">
    <source>
        <dbReference type="PROSITE" id="PS51746"/>
    </source>
</evidence>
<dbReference type="PANTHER" id="PTHR47992">
    <property type="entry name" value="PROTEIN PHOSPHATASE"/>
    <property type="match status" value="1"/>
</dbReference>
<evidence type="ECO:0000313" key="3">
    <source>
        <dbReference type="Proteomes" id="UP000176593"/>
    </source>
</evidence>
<name>A0A1F7VAI4_9BACT</name>
<dbReference type="InterPro" id="IPR015655">
    <property type="entry name" value="PP2C"/>
</dbReference>
<proteinExistence type="predicted"/>
<protein>
    <recommendedName>
        <fullName evidence="1">PPM-type phosphatase domain-containing protein</fullName>
    </recommendedName>
</protein>
<reference evidence="2 3" key="1">
    <citation type="journal article" date="2016" name="Nat. Commun.">
        <title>Thousands of microbial genomes shed light on interconnected biogeochemical processes in an aquifer system.</title>
        <authorList>
            <person name="Anantharaman K."/>
            <person name="Brown C.T."/>
            <person name="Hug L.A."/>
            <person name="Sharon I."/>
            <person name="Castelle C.J."/>
            <person name="Probst A.J."/>
            <person name="Thomas B.C."/>
            <person name="Singh A."/>
            <person name="Wilkins M.J."/>
            <person name="Karaoz U."/>
            <person name="Brodie E.L."/>
            <person name="Williams K.H."/>
            <person name="Hubbard S.S."/>
            <person name="Banfield J.F."/>
        </authorList>
    </citation>
    <scope>NUCLEOTIDE SEQUENCE [LARGE SCALE GENOMIC DNA]</scope>
</reference>
<gene>
    <name evidence="2" type="ORF">A3I41_03400</name>
</gene>
<accession>A0A1F7VAI4</accession>
<dbReference type="Gene3D" id="3.60.40.10">
    <property type="entry name" value="PPM-type phosphatase domain"/>
    <property type="match status" value="1"/>
</dbReference>
<dbReference type="AlphaFoldDB" id="A0A1F7VAI4"/>
<dbReference type="GO" id="GO:0004722">
    <property type="term" value="F:protein serine/threonine phosphatase activity"/>
    <property type="evidence" value="ECO:0007669"/>
    <property type="project" value="InterPro"/>
</dbReference>
<evidence type="ECO:0000313" key="2">
    <source>
        <dbReference type="EMBL" id="OGL86974.1"/>
    </source>
</evidence>
<dbReference type="InterPro" id="IPR036457">
    <property type="entry name" value="PPM-type-like_dom_sf"/>
</dbReference>
<comment type="caution">
    <text evidence="2">The sequence shown here is derived from an EMBL/GenBank/DDBJ whole genome shotgun (WGS) entry which is preliminary data.</text>
</comment>
<dbReference type="SUPFAM" id="SSF81606">
    <property type="entry name" value="PP2C-like"/>
    <property type="match status" value="1"/>
</dbReference>
<dbReference type="SMART" id="SM00332">
    <property type="entry name" value="PP2Cc"/>
    <property type="match status" value="1"/>
</dbReference>
<feature type="domain" description="PPM-type phosphatase" evidence="1">
    <location>
        <begin position="23"/>
        <end position="287"/>
    </location>
</feature>